<dbReference type="GO" id="GO:0003677">
    <property type="term" value="F:DNA binding"/>
    <property type="evidence" value="ECO:0007669"/>
    <property type="project" value="UniProtKB-KW"/>
</dbReference>
<dbReference type="SMART" id="SM00895">
    <property type="entry name" value="FCD"/>
    <property type="match status" value="1"/>
</dbReference>
<proteinExistence type="predicted"/>
<sequence length="232" mass="26213">MASFAVREMTPLGTSSLRGDVFRQILLMIFQGAYPAGTRLKVQQLATFFNASSTPIREALVDLAGLGMIELVPNRGAVVVSFGVKELREIYGIRCLLEVESARLACSCNDLNVISLLASETKLLQDSPQNEDWVARCLEIDQRAHRDIAVTTGNSQLRKELTRYDRLMHNVRVSLNYSKIYCEQILEEHLMFLDAIQRRDERAATLAMRHHLENTCHRVINGMLETCELDSS</sequence>
<accession>A0A517TA30</accession>
<dbReference type="Pfam" id="PF07729">
    <property type="entry name" value="FCD"/>
    <property type="match status" value="1"/>
</dbReference>
<dbReference type="InterPro" id="IPR000524">
    <property type="entry name" value="Tscrpt_reg_HTH_GntR"/>
</dbReference>
<evidence type="ECO:0000256" key="1">
    <source>
        <dbReference type="ARBA" id="ARBA00023015"/>
    </source>
</evidence>
<dbReference type="KEGG" id="chya:V22_24790"/>
<dbReference type="InterPro" id="IPR036390">
    <property type="entry name" value="WH_DNA-bd_sf"/>
</dbReference>
<evidence type="ECO:0000256" key="3">
    <source>
        <dbReference type="ARBA" id="ARBA00023163"/>
    </source>
</evidence>
<dbReference type="InterPro" id="IPR011711">
    <property type="entry name" value="GntR_C"/>
</dbReference>
<dbReference type="Pfam" id="PF00392">
    <property type="entry name" value="GntR"/>
    <property type="match status" value="1"/>
</dbReference>
<evidence type="ECO:0000313" key="6">
    <source>
        <dbReference type="Proteomes" id="UP000319976"/>
    </source>
</evidence>
<organism evidence="5 6">
    <name type="scientific">Calycomorphotria hydatis</name>
    <dbReference type="NCBI Taxonomy" id="2528027"/>
    <lineage>
        <taxon>Bacteria</taxon>
        <taxon>Pseudomonadati</taxon>
        <taxon>Planctomycetota</taxon>
        <taxon>Planctomycetia</taxon>
        <taxon>Planctomycetales</taxon>
        <taxon>Planctomycetaceae</taxon>
        <taxon>Calycomorphotria</taxon>
    </lineage>
</organism>
<dbReference type="PROSITE" id="PS50949">
    <property type="entry name" value="HTH_GNTR"/>
    <property type="match status" value="1"/>
</dbReference>
<dbReference type="InterPro" id="IPR008920">
    <property type="entry name" value="TF_FadR/GntR_C"/>
</dbReference>
<dbReference type="SUPFAM" id="SSF48008">
    <property type="entry name" value="GntR ligand-binding domain-like"/>
    <property type="match status" value="1"/>
</dbReference>
<dbReference type="Gene3D" id="1.20.120.530">
    <property type="entry name" value="GntR ligand-binding domain-like"/>
    <property type="match status" value="1"/>
</dbReference>
<dbReference type="SMART" id="SM00345">
    <property type="entry name" value="HTH_GNTR"/>
    <property type="match status" value="1"/>
</dbReference>
<dbReference type="GO" id="GO:0003700">
    <property type="term" value="F:DNA-binding transcription factor activity"/>
    <property type="evidence" value="ECO:0007669"/>
    <property type="project" value="InterPro"/>
</dbReference>
<dbReference type="AlphaFoldDB" id="A0A517TA30"/>
<evidence type="ECO:0000313" key="5">
    <source>
        <dbReference type="EMBL" id="QDT65232.1"/>
    </source>
</evidence>
<dbReference type="InterPro" id="IPR036388">
    <property type="entry name" value="WH-like_DNA-bd_sf"/>
</dbReference>
<feature type="domain" description="HTH gntR-type" evidence="4">
    <location>
        <begin position="15"/>
        <end position="82"/>
    </location>
</feature>
<evidence type="ECO:0000256" key="2">
    <source>
        <dbReference type="ARBA" id="ARBA00023125"/>
    </source>
</evidence>
<protein>
    <submittedName>
        <fullName evidence="5">Putative HTH-type transcriptional regulator YdfH</fullName>
    </submittedName>
</protein>
<dbReference type="EMBL" id="CP036316">
    <property type="protein sequence ID" value="QDT65232.1"/>
    <property type="molecule type" value="Genomic_DNA"/>
</dbReference>
<dbReference type="Gene3D" id="1.10.10.10">
    <property type="entry name" value="Winged helix-like DNA-binding domain superfamily/Winged helix DNA-binding domain"/>
    <property type="match status" value="1"/>
</dbReference>
<keyword evidence="2" id="KW-0238">DNA-binding</keyword>
<keyword evidence="6" id="KW-1185">Reference proteome</keyword>
<dbReference type="OrthoDB" id="287672at2"/>
<evidence type="ECO:0000259" key="4">
    <source>
        <dbReference type="PROSITE" id="PS50949"/>
    </source>
</evidence>
<dbReference type="Proteomes" id="UP000319976">
    <property type="component" value="Chromosome"/>
</dbReference>
<dbReference type="RefSeq" id="WP_145263062.1">
    <property type="nucleotide sequence ID" value="NZ_CP036316.1"/>
</dbReference>
<name>A0A517TA30_9PLAN</name>
<keyword evidence="3" id="KW-0804">Transcription</keyword>
<dbReference type="PANTHER" id="PTHR43537">
    <property type="entry name" value="TRANSCRIPTIONAL REGULATOR, GNTR FAMILY"/>
    <property type="match status" value="1"/>
</dbReference>
<dbReference type="SUPFAM" id="SSF46785">
    <property type="entry name" value="Winged helix' DNA-binding domain"/>
    <property type="match status" value="1"/>
</dbReference>
<dbReference type="PANTHER" id="PTHR43537:SF24">
    <property type="entry name" value="GLUCONATE OPERON TRANSCRIPTIONAL REPRESSOR"/>
    <property type="match status" value="1"/>
</dbReference>
<gene>
    <name evidence="5" type="primary">ydfH_2</name>
    <name evidence="5" type="ORF">V22_24790</name>
</gene>
<reference evidence="5 6" key="1">
    <citation type="submission" date="2019-02" db="EMBL/GenBank/DDBJ databases">
        <title>Deep-cultivation of Planctomycetes and their phenomic and genomic characterization uncovers novel biology.</title>
        <authorList>
            <person name="Wiegand S."/>
            <person name="Jogler M."/>
            <person name="Boedeker C."/>
            <person name="Pinto D."/>
            <person name="Vollmers J."/>
            <person name="Rivas-Marin E."/>
            <person name="Kohn T."/>
            <person name="Peeters S.H."/>
            <person name="Heuer A."/>
            <person name="Rast P."/>
            <person name="Oberbeckmann S."/>
            <person name="Bunk B."/>
            <person name="Jeske O."/>
            <person name="Meyerdierks A."/>
            <person name="Storesund J.E."/>
            <person name="Kallscheuer N."/>
            <person name="Luecker S."/>
            <person name="Lage O.M."/>
            <person name="Pohl T."/>
            <person name="Merkel B.J."/>
            <person name="Hornburger P."/>
            <person name="Mueller R.-W."/>
            <person name="Bruemmer F."/>
            <person name="Labrenz M."/>
            <person name="Spormann A.M."/>
            <person name="Op den Camp H."/>
            <person name="Overmann J."/>
            <person name="Amann R."/>
            <person name="Jetten M.S.M."/>
            <person name="Mascher T."/>
            <person name="Medema M.H."/>
            <person name="Devos D.P."/>
            <person name="Kaster A.-K."/>
            <person name="Ovreas L."/>
            <person name="Rohde M."/>
            <person name="Galperin M.Y."/>
            <person name="Jogler C."/>
        </authorList>
    </citation>
    <scope>NUCLEOTIDE SEQUENCE [LARGE SCALE GENOMIC DNA]</scope>
    <source>
        <strain evidence="5 6">V22</strain>
    </source>
</reference>
<keyword evidence="1" id="KW-0805">Transcription regulation</keyword>